<sequence>MIIVITMAIYLPMLGLGFKGCAIFYTQTRYSYYVGCGSVYHMGQPYFELVIAMLCTGLDIATLIKFRKLATNELVQPYRFCSIIIT</sequence>
<feature type="transmembrane region" description="Helical" evidence="1">
    <location>
        <begin position="7"/>
        <end position="26"/>
    </location>
</feature>
<reference evidence="3" key="1">
    <citation type="submission" date="2022-11" db="UniProtKB">
        <authorList>
            <consortium name="WormBaseParasite"/>
        </authorList>
    </citation>
    <scope>IDENTIFICATION</scope>
</reference>
<feature type="transmembrane region" description="Helical" evidence="1">
    <location>
        <begin position="46"/>
        <end position="64"/>
    </location>
</feature>
<name>A0A914DRS8_9BILA</name>
<organism evidence="2 3">
    <name type="scientific">Acrobeloides nanus</name>
    <dbReference type="NCBI Taxonomy" id="290746"/>
    <lineage>
        <taxon>Eukaryota</taxon>
        <taxon>Metazoa</taxon>
        <taxon>Ecdysozoa</taxon>
        <taxon>Nematoda</taxon>
        <taxon>Chromadorea</taxon>
        <taxon>Rhabditida</taxon>
        <taxon>Tylenchina</taxon>
        <taxon>Cephalobomorpha</taxon>
        <taxon>Cephaloboidea</taxon>
        <taxon>Cephalobidae</taxon>
        <taxon>Acrobeloides</taxon>
    </lineage>
</organism>
<evidence type="ECO:0000313" key="3">
    <source>
        <dbReference type="WBParaSite" id="ACRNAN_scaffold3469.g31940.t1"/>
    </source>
</evidence>
<proteinExistence type="predicted"/>
<keyword evidence="1" id="KW-0812">Transmembrane</keyword>
<keyword evidence="2" id="KW-1185">Reference proteome</keyword>
<evidence type="ECO:0000256" key="1">
    <source>
        <dbReference type="SAM" id="Phobius"/>
    </source>
</evidence>
<keyword evidence="1" id="KW-0472">Membrane</keyword>
<protein>
    <submittedName>
        <fullName evidence="3">Uncharacterized protein</fullName>
    </submittedName>
</protein>
<evidence type="ECO:0000313" key="2">
    <source>
        <dbReference type="Proteomes" id="UP000887540"/>
    </source>
</evidence>
<dbReference type="Proteomes" id="UP000887540">
    <property type="component" value="Unplaced"/>
</dbReference>
<keyword evidence="1" id="KW-1133">Transmembrane helix</keyword>
<dbReference type="WBParaSite" id="ACRNAN_scaffold3469.g31940.t1">
    <property type="protein sequence ID" value="ACRNAN_scaffold3469.g31940.t1"/>
    <property type="gene ID" value="ACRNAN_scaffold3469.g31940"/>
</dbReference>
<dbReference type="AlphaFoldDB" id="A0A914DRS8"/>
<accession>A0A914DRS8</accession>